<name>A0A0T7LKJ7_MYCTX</name>
<organism evidence="2 4">
    <name type="scientific">Mycobacterium tuberculosis</name>
    <dbReference type="NCBI Taxonomy" id="1773"/>
    <lineage>
        <taxon>Bacteria</taxon>
        <taxon>Bacillati</taxon>
        <taxon>Actinomycetota</taxon>
        <taxon>Actinomycetes</taxon>
        <taxon>Mycobacteriales</taxon>
        <taxon>Mycobacteriaceae</taxon>
        <taxon>Mycobacterium</taxon>
        <taxon>Mycobacterium tuberculosis complex</taxon>
    </lineage>
</organism>
<dbReference type="EMBL" id="CSAJ01000810">
    <property type="protein sequence ID" value="COX24050.1"/>
    <property type="molecule type" value="Genomic_DNA"/>
</dbReference>
<dbReference type="Proteomes" id="UP000044938">
    <property type="component" value="Unassembled WGS sequence"/>
</dbReference>
<sequence>MPRAITASKATGIPGRTVLGRGIAWLMCAPITLSWSP</sequence>
<gene>
    <name evidence="1" type="ORF">ERS007681_03648</name>
    <name evidence="2" type="ORF">ERS007703_03109</name>
    <name evidence="3" type="ORF">ERS007720_04145</name>
</gene>
<reference evidence="2" key="1">
    <citation type="submission" date="2015-03" db="EMBL/GenBank/DDBJ databases">
        <authorList>
            <person name="Murphy D."/>
        </authorList>
    </citation>
    <scope>NUCLEOTIDE SEQUENCE [LARGE SCALE GENOMIC DNA]</scope>
    <source>
        <strain evidence="2">K00500041</strain>
    </source>
</reference>
<reference evidence="4 5" key="2">
    <citation type="submission" date="2015-03" db="EMBL/GenBank/DDBJ databases">
        <authorList>
            <consortium name="Pathogen Informatics"/>
        </authorList>
    </citation>
    <scope>NUCLEOTIDE SEQUENCE [LARGE SCALE GENOMIC DNA]</scope>
    <source>
        <strain evidence="1 6">G09901357</strain>
        <strain evidence="4">K00500041</strain>
        <strain evidence="3 5">M09401471</strain>
    </source>
</reference>
<evidence type="ECO:0000313" key="4">
    <source>
        <dbReference type="Proteomes" id="UP000038802"/>
    </source>
</evidence>
<accession>A0A0T7LKJ7</accession>
<evidence type="ECO:0000313" key="6">
    <source>
        <dbReference type="Proteomes" id="UP000048289"/>
    </source>
</evidence>
<dbReference type="Proteomes" id="UP000048289">
    <property type="component" value="Unassembled WGS sequence"/>
</dbReference>
<evidence type="ECO:0000313" key="2">
    <source>
        <dbReference type="EMBL" id="COW22462.1"/>
    </source>
</evidence>
<dbReference type="AlphaFoldDB" id="A0A0T7LKJ7"/>
<evidence type="ECO:0000313" key="5">
    <source>
        <dbReference type="Proteomes" id="UP000044938"/>
    </source>
</evidence>
<protein>
    <submittedName>
        <fullName evidence="2">Uncharacterized protein</fullName>
    </submittedName>
</protein>
<proteinExistence type="predicted"/>
<evidence type="ECO:0000313" key="1">
    <source>
        <dbReference type="EMBL" id="CFE44522.1"/>
    </source>
</evidence>
<dbReference type="Proteomes" id="UP000038802">
    <property type="component" value="Unassembled WGS sequence"/>
</dbReference>
<evidence type="ECO:0000313" key="3">
    <source>
        <dbReference type="EMBL" id="COX24050.1"/>
    </source>
</evidence>
<dbReference type="EMBL" id="CSAE01000392">
    <property type="protein sequence ID" value="COW22462.1"/>
    <property type="molecule type" value="Genomic_DNA"/>
</dbReference>
<dbReference type="EMBL" id="CFOE01000667">
    <property type="protein sequence ID" value="CFE44522.1"/>
    <property type="molecule type" value="Genomic_DNA"/>
</dbReference>